<reference evidence="2" key="1">
    <citation type="submission" date="2023-06" db="EMBL/GenBank/DDBJ databases">
        <title>Genome-scale phylogeny and comparative genomics of the fungal order Sordariales.</title>
        <authorList>
            <consortium name="Lawrence Berkeley National Laboratory"/>
            <person name="Hensen N."/>
            <person name="Bonometti L."/>
            <person name="Westerberg I."/>
            <person name="Brannstrom I.O."/>
            <person name="Guillou S."/>
            <person name="Cros-Aarteil S."/>
            <person name="Calhoun S."/>
            <person name="Haridas S."/>
            <person name="Kuo A."/>
            <person name="Mondo S."/>
            <person name="Pangilinan J."/>
            <person name="Riley R."/>
            <person name="Labutti K."/>
            <person name="Andreopoulos B."/>
            <person name="Lipzen A."/>
            <person name="Chen C."/>
            <person name="Yanf M."/>
            <person name="Daum C."/>
            <person name="Ng V."/>
            <person name="Clum A."/>
            <person name="Steindorff A."/>
            <person name="Ohm R."/>
            <person name="Martin F."/>
            <person name="Silar P."/>
            <person name="Natvig D."/>
            <person name="Lalanne C."/>
            <person name="Gautier V."/>
            <person name="Ament-Velasquez S.L."/>
            <person name="Kruys A."/>
            <person name="Hutchinson M.I."/>
            <person name="Powell A.J."/>
            <person name="Barry K."/>
            <person name="Miller A.N."/>
            <person name="Grigoriev I.V."/>
            <person name="Debuchy R."/>
            <person name="Gladieux P."/>
            <person name="Thoren M.H."/>
            <person name="Johannesson H."/>
        </authorList>
    </citation>
    <scope>NUCLEOTIDE SEQUENCE</scope>
    <source>
        <strain evidence="2">CBS 606.72</strain>
    </source>
</reference>
<keyword evidence="1" id="KW-0472">Membrane</keyword>
<sequence length="79" mass="8851">MRGCRATGLARIWLAISASGSWGRVAFLLVFVHDIHHRAVRLGKHHLARFEAFLALAQKTELRVLTLKLSSCFVKPLSL</sequence>
<keyword evidence="1" id="KW-1133">Transmembrane helix</keyword>
<dbReference type="EMBL" id="JAULSU010000001">
    <property type="protein sequence ID" value="KAK0632094.1"/>
    <property type="molecule type" value="Genomic_DNA"/>
</dbReference>
<evidence type="ECO:0000313" key="3">
    <source>
        <dbReference type="Proteomes" id="UP001175000"/>
    </source>
</evidence>
<name>A0AA39XDT3_9PEZI</name>
<dbReference type="AlphaFoldDB" id="A0AA39XDT3"/>
<organism evidence="2 3">
    <name type="scientific">Immersiella caudata</name>
    <dbReference type="NCBI Taxonomy" id="314043"/>
    <lineage>
        <taxon>Eukaryota</taxon>
        <taxon>Fungi</taxon>
        <taxon>Dikarya</taxon>
        <taxon>Ascomycota</taxon>
        <taxon>Pezizomycotina</taxon>
        <taxon>Sordariomycetes</taxon>
        <taxon>Sordariomycetidae</taxon>
        <taxon>Sordariales</taxon>
        <taxon>Lasiosphaeriaceae</taxon>
        <taxon>Immersiella</taxon>
    </lineage>
</organism>
<evidence type="ECO:0000256" key="1">
    <source>
        <dbReference type="SAM" id="Phobius"/>
    </source>
</evidence>
<protein>
    <submittedName>
        <fullName evidence="2">Uncharacterized protein</fullName>
    </submittedName>
</protein>
<dbReference type="Proteomes" id="UP001175000">
    <property type="component" value="Unassembled WGS sequence"/>
</dbReference>
<comment type="caution">
    <text evidence="2">The sequence shown here is derived from an EMBL/GenBank/DDBJ whole genome shotgun (WGS) entry which is preliminary data.</text>
</comment>
<gene>
    <name evidence="2" type="ORF">B0T14DRAFT_21096</name>
</gene>
<evidence type="ECO:0000313" key="2">
    <source>
        <dbReference type="EMBL" id="KAK0632094.1"/>
    </source>
</evidence>
<proteinExistence type="predicted"/>
<keyword evidence="1" id="KW-0812">Transmembrane</keyword>
<keyword evidence="3" id="KW-1185">Reference proteome</keyword>
<accession>A0AA39XDT3</accession>
<feature type="transmembrane region" description="Helical" evidence="1">
    <location>
        <begin position="12"/>
        <end position="32"/>
    </location>
</feature>